<organism evidence="3 4">
    <name type="scientific">Occultella glacieicola</name>
    <dbReference type="NCBI Taxonomy" id="2518684"/>
    <lineage>
        <taxon>Bacteria</taxon>
        <taxon>Bacillati</taxon>
        <taxon>Actinomycetota</taxon>
        <taxon>Actinomycetes</taxon>
        <taxon>Micrococcales</taxon>
        <taxon>Ruaniaceae</taxon>
        <taxon>Occultella</taxon>
    </lineage>
</organism>
<dbReference type="SUPFAM" id="SSF53335">
    <property type="entry name" value="S-adenosyl-L-methionine-dependent methyltransferases"/>
    <property type="match status" value="1"/>
</dbReference>
<gene>
    <name evidence="3" type="ORF">EXU48_01445</name>
</gene>
<keyword evidence="3" id="KW-0808">Transferase</keyword>
<evidence type="ECO:0000313" key="4">
    <source>
        <dbReference type="Proteomes" id="UP000504882"/>
    </source>
</evidence>
<keyword evidence="4" id="KW-1185">Reference proteome</keyword>
<dbReference type="Proteomes" id="UP000504882">
    <property type="component" value="Unassembled WGS sequence"/>
</dbReference>
<dbReference type="GO" id="GO:0008168">
    <property type="term" value="F:methyltransferase activity"/>
    <property type="evidence" value="ECO:0007669"/>
    <property type="project" value="UniProtKB-KW"/>
</dbReference>
<proteinExistence type="predicted"/>
<dbReference type="Pfam" id="PF13847">
    <property type="entry name" value="Methyltransf_31"/>
    <property type="match status" value="1"/>
</dbReference>
<dbReference type="CDD" id="cd02440">
    <property type="entry name" value="AdoMet_MTases"/>
    <property type="match status" value="1"/>
</dbReference>
<evidence type="ECO:0000259" key="1">
    <source>
        <dbReference type="Pfam" id="PF13847"/>
    </source>
</evidence>
<feature type="domain" description="S-adenosylmethionine-dependent methyltransferase Rv2258c-like winged HTH" evidence="2">
    <location>
        <begin position="1"/>
        <end position="57"/>
    </location>
</feature>
<dbReference type="PANTHER" id="PTHR45128:SF1">
    <property type="entry name" value="S-ADENOSYLMETHIONINE-DEPENDENT METHYLTRANSFERASE RV2258C"/>
    <property type="match status" value="1"/>
</dbReference>
<sequence>MATLPPSTSQQIADAAGLDERYVREWLGGLSAAGIVRYDPARVTFEFPRSHAAVLTRAAGPDNLAQLMQYIPMLGGVEDRVLESLQHGGGLDYAEYPRFQATMAEESATVNDAVLVDGILPLVPGLPDRLTAGIDVLDVGCGSGHAINLMAKAFPASRFVGYDFSAEGIANARAEAAEWGLTNTRFEAVDVAGVDEPGHFDLVTAFDAVHDQAHPARVLANIRSALREDGVFLMVDIKASSNVEDNAALPWGSYLYAISMFHCMSVSLGLDGDGLGTVWGTQLAERMLGDAGFTDVAIVDVPADPFNAYFVARP</sequence>
<feature type="domain" description="Methyltransferase" evidence="1">
    <location>
        <begin position="131"/>
        <end position="242"/>
    </location>
</feature>
<dbReference type="Gene3D" id="3.40.50.150">
    <property type="entry name" value="Vaccinia Virus protein VP39"/>
    <property type="match status" value="1"/>
</dbReference>
<protein>
    <submittedName>
        <fullName evidence="3">Methyltransferase domain-containing protein</fullName>
    </submittedName>
</protein>
<dbReference type="InterPro" id="IPR025714">
    <property type="entry name" value="Methyltranfer_dom"/>
</dbReference>
<name>A0ABY2E9I8_9MICO</name>
<dbReference type="InterPro" id="IPR053173">
    <property type="entry name" value="SAM-binding_MTase"/>
</dbReference>
<keyword evidence="3" id="KW-0489">Methyltransferase</keyword>
<dbReference type="InterPro" id="IPR048711">
    <property type="entry name" value="WHD_Rv2258c"/>
</dbReference>
<evidence type="ECO:0000259" key="2">
    <source>
        <dbReference type="Pfam" id="PF21320"/>
    </source>
</evidence>
<evidence type="ECO:0000313" key="3">
    <source>
        <dbReference type="EMBL" id="TDE99168.1"/>
    </source>
</evidence>
<dbReference type="Pfam" id="PF21320">
    <property type="entry name" value="WHD_Rv2258c"/>
    <property type="match status" value="1"/>
</dbReference>
<reference evidence="3 4" key="1">
    <citation type="submission" date="2019-03" db="EMBL/GenBank/DDBJ databases">
        <title>Genomic features of bacteria from cold environments.</title>
        <authorList>
            <person name="Shen L."/>
        </authorList>
    </citation>
    <scope>NUCLEOTIDE SEQUENCE [LARGE SCALE GENOMIC DNA]</scope>
    <source>
        <strain evidence="4">T3246-1</strain>
    </source>
</reference>
<comment type="caution">
    <text evidence="3">The sequence shown here is derived from an EMBL/GenBank/DDBJ whole genome shotgun (WGS) entry which is preliminary data.</text>
</comment>
<dbReference type="EMBL" id="SMNA01000001">
    <property type="protein sequence ID" value="TDE99168.1"/>
    <property type="molecule type" value="Genomic_DNA"/>
</dbReference>
<dbReference type="PANTHER" id="PTHR45128">
    <property type="entry name" value="METHYLTRANSFERASE TYPE 11"/>
    <property type="match status" value="1"/>
</dbReference>
<dbReference type="InterPro" id="IPR029063">
    <property type="entry name" value="SAM-dependent_MTases_sf"/>
</dbReference>
<dbReference type="GO" id="GO:0032259">
    <property type="term" value="P:methylation"/>
    <property type="evidence" value="ECO:0007669"/>
    <property type="project" value="UniProtKB-KW"/>
</dbReference>
<accession>A0ABY2E9I8</accession>